<gene>
    <name evidence="4" type="ORF">E4U13_001420</name>
</gene>
<feature type="domain" description="BAG" evidence="3">
    <location>
        <begin position="311"/>
        <end position="382"/>
    </location>
</feature>
<evidence type="ECO:0000256" key="1">
    <source>
        <dbReference type="SAM" id="MobiDB-lite"/>
    </source>
</evidence>
<sequence>MVELGRVITLQSEEEVSCQGSPSPPDGKVDSSQPIAATSGAIQNLTSYLNGTLANLGTALQGSSQYISETLGVPSTLVYSSLAALVALPLTMSRYGWSLNREQSSPSSSATGGGVPAVRDEDFSYITSQDLEDPSFFETGSGTRPLAAEDDVLIIKNRGITYPTHFPAYTIGDGKLRVQDVRDRVGQMLELSERASRRIKLLYKGKQLKDSEAAVREYGVKNKSELMAVLADVQDNSSTSGEEISLVGDDSAPRPKKKKNRKKKGGKAKGAGSLANSSPRESSSNVDGTSPTPGSGPMNRLEELSSEFSLKLQPLCKAYIDAPPRDAKKRDDEHRKLTETVMQSILLKLDEVDAEGIEEVRVRRRALVAGVQDILVRLDAAKAS</sequence>
<dbReference type="Pfam" id="PF02179">
    <property type="entry name" value="BAG"/>
    <property type="match status" value="1"/>
</dbReference>
<dbReference type="Proteomes" id="UP000732380">
    <property type="component" value="Unassembled WGS sequence"/>
</dbReference>
<accession>A0A9P7Q2C6</accession>
<feature type="compositionally biased region" description="Basic residues" evidence="1">
    <location>
        <begin position="254"/>
        <end position="267"/>
    </location>
</feature>
<evidence type="ECO:0008006" key="6">
    <source>
        <dbReference type="Google" id="ProtNLM"/>
    </source>
</evidence>
<dbReference type="PANTHER" id="PTHR14942:SF0">
    <property type="entry name" value="U11_U12 SMALL NUCLEAR RIBONUCLEOPROTEIN 25 KDA PROTEIN"/>
    <property type="match status" value="1"/>
</dbReference>
<dbReference type="InterPro" id="IPR029071">
    <property type="entry name" value="Ubiquitin-like_domsf"/>
</dbReference>
<dbReference type="PROSITE" id="PS50053">
    <property type="entry name" value="UBIQUITIN_2"/>
    <property type="match status" value="1"/>
</dbReference>
<dbReference type="GO" id="GO:0051087">
    <property type="term" value="F:protein-folding chaperone binding"/>
    <property type="evidence" value="ECO:0007669"/>
    <property type="project" value="InterPro"/>
</dbReference>
<reference evidence="4 5" key="1">
    <citation type="journal article" date="2020" name="bioRxiv">
        <title>Whole genome comparisons of ergot fungi reveals the divergence and evolution of species within the genus Claviceps are the result of varying mechanisms driving genome evolution and host range expansion.</title>
        <authorList>
            <person name="Wyka S.A."/>
            <person name="Mondo S.J."/>
            <person name="Liu M."/>
            <person name="Dettman J."/>
            <person name="Nalam V."/>
            <person name="Broders K.D."/>
        </authorList>
    </citation>
    <scope>NUCLEOTIDE SEQUENCE [LARGE SCALE GENOMIC DNA]</scope>
    <source>
        <strain evidence="4 5">LM576</strain>
    </source>
</reference>
<dbReference type="Gene3D" id="1.20.58.120">
    <property type="entry name" value="BAG domain"/>
    <property type="match status" value="1"/>
</dbReference>
<feature type="region of interest" description="Disordered" evidence="1">
    <location>
        <begin position="13"/>
        <end position="33"/>
    </location>
</feature>
<dbReference type="InterPro" id="IPR003103">
    <property type="entry name" value="BAG_domain"/>
</dbReference>
<proteinExistence type="predicted"/>
<comment type="caution">
    <text evidence="4">The sequence shown here is derived from an EMBL/GenBank/DDBJ whole genome shotgun (WGS) entry which is preliminary data.</text>
</comment>
<dbReference type="InterPro" id="IPR039690">
    <property type="entry name" value="SNRNP25"/>
</dbReference>
<evidence type="ECO:0000259" key="2">
    <source>
        <dbReference type="PROSITE" id="PS50053"/>
    </source>
</evidence>
<dbReference type="PROSITE" id="PS51035">
    <property type="entry name" value="BAG"/>
    <property type="match status" value="1"/>
</dbReference>
<name>A0A9P7Q2C6_9HYPO</name>
<dbReference type="AlphaFoldDB" id="A0A9P7Q2C6"/>
<dbReference type="PANTHER" id="PTHR14942">
    <property type="entry name" value="U11/U12 SMALL NUCLEAR RIBONUCLEOPROTEIN 25 KDA PROTEIN"/>
    <property type="match status" value="1"/>
</dbReference>
<keyword evidence="5" id="KW-1185">Reference proteome</keyword>
<dbReference type="InterPro" id="IPR036533">
    <property type="entry name" value="BAG_dom_sf"/>
</dbReference>
<protein>
    <recommendedName>
        <fullName evidence="6">BAG domain-containing protein</fullName>
    </recommendedName>
</protein>
<dbReference type="SMART" id="SM00264">
    <property type="entry name" value="BAG"/>
    <property type="match status" value="1"/>
</dbReference>
<feature type="region of interest" description="Disordered" evidence="1">
    <location>
        <begin position="238"/>
        <end position="300"/>
    </location>
</feature>
<dbReference type="Gene3D" id="3.10.20.90">
    <property type="entry name" value="Phosphatidylinositol 3-kinase Catalytic Subunit, Chain A, domain 1"/>
    <property type="match status" value="1"/>
</dbReference>
<evidence type="ECO:0000259" key="3">
    <source>
        <dbReference type="PROSITE" id="PS51035"/>
    </source>
</evidence>
<feature type="domain" description="Ubiquitin-like" evidence="2">
    <location>
        <begin position="178"/>
        <end position="230"/>
    </location>
</feature>
<evidence type="ECO:0000313" key="5">
    <source>
        <dbReference type="Proteomes" id="UP000732380"/>
    </source>
</evidence>
<dbReference type="SUPFAM" id="SSF54236">
    <property type="entry name" value="Ubiquitin-like"/>
    <property type="match status" value="1"/>
</dbReference>
<dbReference type="SUPFAM" id="SSF63491">
    <property type="entry name" value="BAG domain"/>
    <property type="match status" value="1"/>
</dbReference>
<evidence type="ECO:0000313" key="4">
    <source>
        <dbReference type="EMBL" id="KAG6117016.1"/>
    </source>
</evidence>
<dbReference type="InterPro" id="IPR000626">
    <property type="entry name" value="Ubiquitin-like_dom"/>
</dbReference>
<dbReference type="GO" id="GO:0000398">
    <property type="term" value="P:mRNA splicing, via spliceosome"/>
    <property type="evidence" value="ECO:0007669"/>
    <property type="project" value="InterPro"/>
</dbReference>
<feature type="compositionally biased region" description="Polar residues" evidence="1">
    <location>
        <begin position="279"/>
        <end position="293"/>
    </location>
</feature>
<dbReference type="GO" id="GO:0005681">
    <property type="term" value="C:spliceosomal complex"/>
    <property type="evidence" value="ECO:0007669"/>
    <property type="project" value="TreeGrafter"/>
</dbReference>
<dbReference type="EMBL" id="SRQM01000155">
    <property type="protein sequence ID" value="KAG6117016.1"/>
    <property type="molecule type" value="Genomic_DNA"/>
</dbReference>
<organism evidence="4 5">
    <name type="scientific">Claviceps humidiphila</name>
    <dbReference type="NCBI Taxonomy" id="1294629"/>
    <lineage>
        <taxon>Eukaryota</taxon>
        <taxon>Fungi</taxon>
        <taxon>Dikarya</taxon>
        <taxon>Ascomycota</taxon>
        <taxon>Pezizomycotina</taxon>
        <taxon>Sordariomycetes</taxon>
        <taxon>Hypocreomycetidae</taxon>
        <taxon>Hypocreales</taxon>
        <taxon>Clavicipitaceae</taxon>
        <taxon>Claviceps</taxon>
    </lineage>
</organism>